<dbReference type="OrthoDB" id="9820666at2"/>
<comment type="subcellular location">
    <subcellularLocation>
        <location evidence="1">Cell surface</location>
    </subcellularLocation>
</comment>
<evidence type="ECO:0008006" key="7">
    <source>
        <dbReference type="Google" id="ProtNLM"/>
    </source>
</evidence>
<dbReference type="AlphaFoldDB" id="A0A1N7JN00"/>
<keyword evidence="4" id="KW-0812">Transmembrane</keyword>
<dbReference type="STRING" id="570947.SAMN05421687_10716"/>
<keyword evidence="4" id="KW-1133">Transmembrane helix</keyword>
<evidence type="ECO:0000313" key="5">
    <source>
        <dbReference type="EMBL" id="SIS50742.1"/>
    </source>
</evidence>
<proteinExistence type="predicted"/>
<sequence>MGRLFNEKGITLVELLAAIALLGIIGVLAFRLLTGMFTANSITQNDISLKQEANIILTSIREKAQEEEIIINIIDDESLLANKEDILRKDGLIITYFHAENRKNGEVLDEKKWQEEEDSFLFTSEVSETLAINMTITTADRSSNYEISSVVPGLEDPNRSFTIETPTEDNSDNSGEEGNDNSPPPSNVIFTNKEQFEALDPDNISGWVEDHPDQSNGYTLPENTILDESFDQNYSGETAFQKSFWAKRDNMSVNNQDISINGNMYIDHQPYFMNNNTLNVGGNALIKENFTATNTLTFSAFNTYFMKDLEITNGTKINTDGSIRIGGSATLKTGNDEIRTKGYLFVDGNVNLQNANSLVEAERDMYLNNKVTLNQSSITSGGTMYLQGPVYLNNGASLISEGDINIVGNAEVEYGGKAYICAKGTVNIEGNVDDNIEIKDNGNSYNSCK</sequence>
<dbReference type="InterPro" id="IPR012902">
    <property type="entry name" value="N_methyl_site"/>
</dbReference>
<name>A0A1N7JN00_9BACI</name>
<dbReference type="PROSITE" id="PS00409">
    <property type="entry name" value="PROKAR_NTER_METHYL"/>
    <property type="match status" value="1"/>
</dbReference>
<organism evidence="5 6">
    <name type="scientific">Salimicrobium flavidum</name>
    <dbReference type="NCBI Taxonomy" id="570947"/>
    <lineage>
        <taxon>Bacteria</taxon>
        <taxon>Bacillati</taxon>
        <taxon>Bacillota</taxon>
        <taxon>Bacilli</taxon>
        <taxon>Bacillales</taxon>
        <taxon>Bacillaceae</taxon>
        <taxon>Salimicrobium</taxon>
    </lineage>
</organism>
<dbReference type="Pfam" id="PF07963">
    <property type="entry name" value="N_methyl"/>
    <property type="match status" value="1"/>
</dbReference>
<dbReference type="GO" id="GO:0030420">
    <property type="term" value="P:establishment of competence for transformation"/>
    <property type="evidence" value="ECO:0007669"/>
    <property type="project" value="UniProtKB-KW"/>
</dbReference>
<dbReference type="RefSeq" id="WP_076559351.1">
    <property type="nucleotide sequence ID" value="NZ_FTOC01000007.1"/>
</dbReference>
<evidence type="ECO:0000256" key="1">
    <source>
        <dbReference type="ARBA" id="ARBA00004241"/>
    </source>
</evidence>
<keyword evidence="4" id="KW-0472">Membrane</keyword>
<dbReference type="InterPro" id="IPR011050">
    <property type="entry name" value="Pectin_lyase_fold/virulence"/>
</dbReference>
<dbReference type="Proteomes" id="UP000187608">
    <property type="component" value="Unassembled WGS sequence"/>
</dbReference>
<protein>
    <recommendedName>
        <fullName evidence="7">Prepilin-type N-terminal cleavage/methylation domain-containing protein</fullName>
    </recommendedName>
</protein>
<evidence type="ECO:0000256" key="4">
    <source>
        <dbReference type="SAM" id="Phobius"/>
    </source>
</evidence>
<feature type="transmembrane region" description="Helical" evidence="4">
    <location>
        <begin position="12"/>
        <end position="33"/>
    </location>
</feature>
<evidence type="ECO:0000256" key="2">
    <source>
        <dbReference type="ARBA" id="ARBA00023287"/>
    </source>
</evidence>
<keyword evidence="6" id="KW-1185">Reference proteome</keyword>
<evidence type="ECO:0000313" key="6">
    <source>
        <dbReference type="Proteomes" id="UP000187608"/>
    </source>
</evidence>
<dbReference type="GO" id="GO:0009986">
    <property type="term" value="C:cell surface"/>
    <property type="evidence" value="ECO:0007669"/>
    <property type="project" value="UniProtKB-SubCell"/>
</dbReference>
<accession>A0A1N7JN00</accession>
<dbReference type="EMBL" id="FTOC01000007">
    <property type="protein sequence ID" value="SIS50742.1"/>
    <property type="molecule type" value="Genomic_DNA"/>
</dbReference>
<reference evidence="6" key="1">
    <citation type="submission" date="2017-01" db="EMBL/GenBank/DDBJ databases">
        <authorList>
            <person name="Varghese N."/>
            <person name="Submissions S."/>
        </authorList>
    </citation>
    <scope>NUCLEOTIDE SEQUENCE [LARGE SCALE GENOMIC DNA]</scope>
    <source>
        <strain evidence="6">DSM 23127</strain>
    </source>
</reference>
<feature type="compositionally biased region" description="Acidic residues" evidence="3">
    <location>
        <begin position="166"/>
        <end position="179"/>
    </location>
</feature>
<keyword evidence="2" id="KW-0178">Competence</keyword>
<evidence type="ECO:0000256" key="3">
    <source>
        <dbReference type="SAM" id="MobiDB-lite"/>
    </source>
</evidence>
<dbReference type="SUPFAM" id="SSF51126">
    <property type="entry name" value="Pectin lyase-like"/>
    <property type="match status" value="1"/>
</dbReference>
<gene>
    <name evidence="5" type="ORF">SAMN05421687_10716</name>
</gene>
<feature type="region of interest" description="Disordered" evidence="3">
    <location>
        <begin position="149"/>
        <end position="189"/>
    </location>
</feature>